<reference evidence="2 3" key="1">
    <citation type="submission" date="2016-12" db="EMBL/GenBank/DDBJ databases">
        <title>The new phylogeny of genus Mycobacterium.</title>
        <authorList>
            <person name="Tortoli E."/>
            <person name="Trovato A."/>
            <person name="Cirillo D.M."/>
        </authorList>
    </citation>
    <scope>NUCLEOTIDE SEQUENCE [LARGE SCALE GENOMIC DNA]</scope>
    <source>
        <strain evidence="2 3">DSM 45130</strain>
    </source>
</reference>
<name>A0A1X0D6F7_9MYCO</name>
<sequence length="184" mass="20224">MFAAEALGIEPSEAFAIVHSCWGKVDTAERERIGAAGEYALISLLQSVPDVQVRHVAAVSDGYGYDIHAALLDATLHIEVKTTTRRGRLLIFLSRNEFEAMRRDPDWLLVALRVSDAMRPIATATVDRNWIAMSAPEDQPGGRWESARLDIPHHAITPGIAPIYTRSTFRAPAILQGEPTWPGA</sequence>
<dbReference type="Pfam" id="PF13020">
    <property type="entry name" value="NOV_C"/>
    <property type="match status" value="1"/>
</dbReference>
<dbReference type="AlphaFoldDB" id="A0A1X0D6F7"/>
<evidence type="ECO:0000259" key="1">
    <source>
        <dbReference type="Pfam" id="PF13020"/>
    </source>
</evidence>
<dbReference type="STRING" id="444597.BST26_14945"/>
<protein>
    <recommendedName>
        <fullName evidence="1">Protein NO VEIN C-terminal domain-containing protein</fullName>
    </recommendedName>
</protein>
<evidence type="ECO:0000313" key="3">
    <source>
        <dbReference type="Proteomes" id="UP000192801"/>
    </source>
</evidence>
<gene>
    <name evidence="2" type="ORF">BST26_14945</name>
</gene>
<accession>A0A1X0D6F7</accession>
<feature type="domain" description="Protein NO VEIN C-terminal" evidence="1">
    <location>
        <begin position="49"/>
        <end position="115"/>
    </location>
</feature>
<keyword evidence="3" id="KW-1185">Reference proteome</keyword>
<dbReference type="EMBL" id="MVHS01000039">
    <property type="protein sequence ID" value="ORA68006.1"/>
    <property type="molecule type" value="Genomic_DNA"/>
</dbReference>
<comment type="caution">
    <text evidence="2">The sequence shown here is derived from an EMBL/GenBank/DDBJ whole genome shotgun (WGS) entry which is preliminary data.</text>
</comment>
<proteinExistence type="predicted"/>
<evidence type="ECO:0000313" key="2">
    <source>
        <dbReference type="EMBL" id="ORA68006.1"/>
    </source>
</evidence>
<dbReference type="InterPro" id="IPR024975">
    <property type="entry name" value="NOV_C"/>
</dbReference>
<organism evidence="2 3">
    <name type="scientific">Mycolicibacterium insubricum</name>
    <dbReference type="NCBI Taxonomy" id="444597"/>
    <lineage>
        <taxon>Bacteria</taxon>
        <taxon>Bacillati</taxon>
        <taxon>Actinomycetota</taxon>
        <taxon>Actinomycetes</taxon>
        <taxon>Mycobacteriales</taxon>
        <taxon>Mycobacteriaceae</taxon>
        <taxon>Mycolicibacterium</taxon>
    </lineage>
</organism>
<dbReference type="Proteomes" id="UP000192801">
    <property type="component" value="Unassembled WGS sequence"/>
</dbReference>